<accession>A0A6L2NJS0</accession>
<feature type="compositionally biased region" description="Gly residues" evidence="1">
    <location>
        <begin position="16"/>
        <end position="28"/>
    </location>
</feature>
<reference evidence="2" key="1">
    <citation type="journal article" date="2019" name="Sci. Rep.">
        <title>Draft genome of Tanacetum cinerariifolium, the natural source of mosquito coil.</title>
        <authorList>
            <person name="Yamashiro T."/>
            <person name="Shiraishi A."/>
            <person name="Satake H."/>
            <person name="Nakayama K."/>
        </authorList>
    </citation>
    <scope>NUCLEOTIDE SEQUENCE</scope>
</reference>
<dbReference type="EMBL" id="BKCJ010009334">
    <property type="protein sequence ID" value="GEU86486.1"/>
    <property type="molecule type" value="Genomic_DNA"/>
</dbReference>
<feature type="region of interest" description="Disordered" evidence="1">
    <location>
        <begin position="1"/>
        <end position="65"/>
    </location>
</feature>
<organism evidence="2">
    <name type="scientific">Tanacetum cinerariifolium</name>
    <name type="common">Dalmatian daisy</name>
    <name type="synonym">Chrysanthemum cinerariifolium</name>
    <dbReference type="NCBI Taxonomy" id="118510"/>
    <lineage>
        <taxon>Eukaryota</taxon>
        <taxon>Viridiplantae</taxon>
        <taxon>Streptophyta</taxon>
        <taxon>Embryophyta</taxon>
        <taxon>Tracheophyta</taxon>
        <taxon>Spermatophyta</taxon>
        <taxon>Magnoliopsida</taxon>
        <taxon>eudicotyledons</taxon>
        <taxon>Gunneridae</taxon>
        <taxon>Pentapetalae</taxon>
        <taxon>asterids</taxon>
        <taxon>campanulids</taxon>
        <taxon>Asterales</taxon>
        <taxon>Asteraceae</taxon>
        <taxon>Asteroideae</taxon>
        <taxon>Anthemideae</taxon>
        <taxon>Anthemidinae</taxon>
        <taxon>Tanacetum</taxon>
    </lineage>
</organism>
<feature type="compositionally biased region" description="Low complexity" evidence="1">
    <location>
        <begin position="40"/>
        <end position="56"/>
    </location>
</feature>
<dbReference type="AlphaFoldDB" id="A0A6L2NJS0"/>
<protein>
    <submittedName>
        <fullName evidence="2">Uncharacterized protein</fullName>
    </submittedName>
</protein>
<comment type="caution">
    <text evidence="2">The sequence shown here is derived from an EMBL/GenBank/DDBJ whole genome shotgun (WGS) entry which is preliminary data.</text>
</comment>
<sequence length="453" mass="50185">MTTRSTGQPAATSRGDGTGGRAGKGGGRTRGHSSDQGDAQVGNQGKGQRNGRNQNGDAVNDNIQGDVSKGCTYKKFLACNPKEYDGSHVVELLNPHTRAGHAAYTDRFHKLARLVPHLVTLEENGNTFNPVPRITANADGTFTSTISGPVTAEEKAQKKNDVKARSILLVALPNEHLLTFSQYKDAKNLFEAIQARFSAQSLLTLIFNNLQKIISQLAILGENISQEDLYIKFLRSLPVEWNTHVVVWRNKPDLETISFDDLYNNFKIVKQEVKRTVVSNSSSRSPNMAFLSSPSSTNEVDTTSNQVSAASTSVSTVSSPNNTANLSDATIYAFLANQPNGSQLVHEDLEEIHEDDLEEIDLKWQLALLSMRARRYFQRTCKKIFINGSDTVGYNKTKVECFNHHKMRHFAREYRSLRSQESRPRNQDNSKKTVIVEDTSSKAMMAIDGAGFD</sequence>
<proteinExistence type="predicted"/>
<dbReference type="Pfam" id="PF14223">
    <property type="entry name" value="Retrotran_gag_2"/>
    <property type="match status" value="1"/>
</dbReference>
<evidence type="ECO:0000256" key="1">
    <source>
        <dbReference type="SAM" id="MobiDB-lite"/>
    </source>
</evidence>
<gene>
    <name evidence="2" type="ORF">Tci_058464</name>
</gene>
<evidence type="ECO:0000313" key="2">
    <source>
        <dbReference type="EMBL" id="GEU86486.1"/>
    </source>
</evidence>
<name>A0A6L2NJS0_TANCI</name>